<gene>
    <name evidence="1" type="ORF">HJG63_009660</name>
</gene>
<evidence type="ECO:0000313" key="1">
    <source>
        <dbReference type="EMBL" id="KAF6401622.1"/>
    </source>
</evidence>
<proteinExistence type="predicted"/>
<reference evidence="1 2" key="1">
    <citation type="journal article" date="2020" name="Nature">
        <title>Six reference-quality genomes reveal evolution of bat adaptations.</title>
        <authorList>
            <person name="Jebb D."/>
            <person name="Huang Z."/>
            <person name="Pippel M."/>
            <person name="Hughes G.M."/>
            <person name="Lavrichenko K."/>
            <person name="Devanna P."/>
            <person name="Winkler S."/>
            <person name="Jermiin L.S."/>
            <person name="Skirmuntt E.C."/>
            <person name="Katzourakis A."/>
            <person name="Burkitt-Gray L."/>
            <person name="Ray D.A."/>
            <person name="Sullivan K.A.M."/>
            <person name="Roscito J.G."/>
            <person name="Kirilenko B.M."/>
            <person name="Davalos L.M."/>
            <person name="Corthals A.P."/>
            <person name="Power M.L."/>
            <person name="Jones G."/>
            <person name="Ransome R.D."/>
            <person name="Dechmann D.K.N."/>
            <person name="Locatelli A.G."/>
            <person name="Puechmaille S.J."/>
            <person name="Fedrigo O."/>
            <person name="Jarvis E.D."/>
            <person name="Hiller M."/>
            <person name="Vernes S.C."/>
            <person name="Myers E.W."/>
            <person name="Teeling E.C."/>
        </authorList>
    </citation>
    <scope>NUCLEOTIDE SEQUENCE [LARGE SCALE GENOMIC DNA]</scope>
    <source>
        <strain evidence="1">MRouAeg1</strain>
        <tissue evidence="1">Muscle</tissue>
    </source>
</reference>
<dbReference type="Proteomes" id="UP000593571">
    <property type="component" value="Unassembled WGS sequence"/>
</dbReference>
<organism evidence="1 2">
    <name type="scientific">Rousettus aegyptiacus</name>
    <name type="common">Egyptian fruit bat</name>
    <name type="synonym">Pteropus aegyptiacus</name>
    <dbReference type="NCBI Taxonomy" id="9407"/>
    <lineage>
        <taxon>Eukaryota</taxon>
        <taxon>Metazoa</taxon>
        <taxon>Chordata</taxon>
        <taxon>Craniata</taxon>
        <taxon>Vertebrata</taxon>
        <taxon>Euteleostomi</taxon>
        <taxon>Mammalia</taxon>
        <taxon>Eutheria</taxon>
        <taxon>Laurasiatheria</taxon>
        <taxon>Chiroptera</taxon>
        <taxon>Yinpterochiroptera</taxon>
        <taxon>Pteropodoidea</taxon>
        <taxon>Pteropodidae</taxon>
        <taxon>Rousettinae</taxon>
        <taxon>Rousettus</taxon>
    </lineage>
</organism>
<keyword evidence="2" id="KW-1185">Reference proteome</keyword>
<dbReference type="EMBL" id="JACASE010000016">
    <property type="protein sequence ID" value="KAF6401622.1"/>
    <property type="molecule type" value="Genomic_DNA"/>
</dbReference>
<sequence>MLTPARALEAWGGSRWPPARCLPPEAPRPRPQHCFPAVGSLPGLGRLPGRFPGGAGSFAQNTCRRRGRELWRQHGGARAPSPQVSAGGLQGPACTQPWHRVGRDSLPLRTTLFELRGLPQVCTCELSPWGQDAPPLCPGNPMTVAGHCLPLAQRRGRGAGSCSSGSKACPCFSRPPSGHCPWHLLEPLSSLDLQSHHHLRGFDLTRLQSPFCHAR</sequence>
<comment type="caution">
    <text evidence="1">The sequence shown here is derived from an EMBL/GenBank/DDBJ whole genome shotgun (WGS) entry which is preliminary data.</text>
</comment>
<name>A0A7J8BSJ2_ROUAE</name>
<dbReference type="AlphaFoldDB" id="A0A7J8BSJ2"/>
<accession>A0A7J8BSJ2</accession>
<evidence type="ECO:0000313" key="2">
    <source>
        <dbReference type="Proteomes" id="UP000593571"/>
    </source>
</evidence>
<protein>
    <submittedName>
        <fullName evidence="1">Uncharacterized protein</fullName>
    </submittedName>
</protein>